<dbReference type="CDD" id="cd19165">
    <property type="entry name" value="HemeO"/>
    <property type="match status" value="1"/>
</dbReference>
<name>A0A163YF17_9BRAD</name>
<gene>
    <name evidence="10" type="ORF">A4A58_08415</name>
</gene>
<dbReference type="Proteomes" id="UP000076574">
    <property type="component" value="Unassembled WGS sequence"/>
</dbReference>
<evidence type="ECO:0000256" key="8">
    <source>
        <dbReference type="PIRSR" id="PIRSR000343-1"/>
    </source>
</evidence>
<evidence type="ECO:0000256" key="9">
    <source>
        <dbReference type="PIRSR" id="PIRSR000343-2"/>
    </source>
</evidence>
<dbReference type="GO" id="GO:0006979">
    <property type="term" value="P:response to oxidative stress"/>
    <property type="evidence" value="ECO:0007669"/>
    <property type="project" value="TreeGrafter"/>
</dbReference>
<dbReference type="InterPro" id="IPR016084">
    <property type="entry name" value="Haem_Oase-like_multi-hlx"/>
</dbReference>
<dbReference type="SUPFAM" id="SSF48613">
    <property type="entry name" value="Heme oxygenase-like"/>
    <property type="match status" value="1"/>
</dbReference>
<dbReference type="GO" id="GO:0006788">
    <property type="term" value="P:heme oxidation"/>
    <property type="evidence" value="ECO:0007669"/>
    <property type="project" value="InterPro"/>
</dbReference>
<keyword evidence="11" id="KW-1185">Reference proteome</keyword>
<dbReference type="PIRSF" id="PIRSF000343">
    <property type="entry name" value="Haem_Oase"/>
    <property type="match status" value="1"/>
</dbReference>
<keyword evidence="5" id="KW-0560">Oxidoreductase</keyword>
<dbReference type="Pfam" id="PF01126">
    <property type="entry name" value="Heme_oxygenase"/>
    <property type="match status" value="1"/>
</dbReference>
<dbReference type="Gene3D" id="1.20.910.10">
    <property type="entry name" value="Heme oxygenase-like"/>
    <property type="match status" value="1"/>
</dbReference>
<accession>A0A163YF17</accession>
<comment type="catalytic activity">
    <reaction evidence="7">
        <text>heme b + 3 reduced [NADPH--hemoprotein reductase] + 3 O2 = biliverdin IXalpha + CO + Fe(2+) + 3 oxidized [NADPH--hemoprotein reductase] + 3 H2O + H(+)</text>
        <dbReference type="Rhea" id="RHEA:21764"/>
        <dbReference type="Rhea" id="RHEA-COMP:11964"/>
        <dbReference type="Rhea" id="RHEA-COMP:11965"/>
        <dbReference type="ChEBI" id="CHEBI:15377"/>
        <dbReference type="ChEBI" id="CHEBI:15378"/>
        <dbReference type="ChEBI" id="CHEBI:15379"/>
        <dbReference type="ChEBI" id="CHEBI:17245"/>
        <dbReference type="ChEBI" id="CHEBI:29033"/>
        <dbReference type="ChEBI" id="CHEBI:57618"/>
        <dbReference type="ChEBI" id="CHEBI:57991"/>
        <dbReference type="ChEBI" id="CHEBI:58210"/>
        <dbReference type="ChEBI" id="CHEBI:60344"/>
        <dbReference type="EC" id="1.14.14.18"/>
    </reaction>
</comment>
<dbReference type="InterPro" id="IPR018207">
    <property type="entry name" value="Haem_oxygenase_CS"/>
</dbReference>
<evidence type="ECO:0000256" key="6">
    <source>
        <dbReference type="ARBA" id="ARBA00023004"/>
    </source>
</evidence>
<evidence type="ECO:0000256" key="3">
    <source>
        <dbReference type="ARBA" id="ARBA00022617"/>
    </source>
</evidence>
<comment type="similarity">
    <text evidence="1">Belongs to the heme oxygenase family.</text>
</comment>
<dbReference type="OrthoDB" id="5493802at2"/>
<evidence type="ECO:0000256" key="4">
    <source>
        <dbReference type="ARBA" id="ARBA00022723"/>
    </source>
</evidence>
<dbReference type="AlphaFoldDB" id="A0A163YF17"/>
<dbReference type="STRING" id="943830.A4A58_08415"/>
<feature type="binding site" evidence="8">
    <location>
        <position position="133"/>
    </location>
    <ligand>
        <name>heme b</name>
        <dbReference type="ChEBI" id="CHEBI:60344"/>
    </ligand>
</feature>
<evidence type="ECO:0000256" key="2">
    <source>
        <dbReference type="ARBA" id="ARBA00012360"/>
    </source>
</evidence>
<dbReference type="RefSeq" id="WP_068734453.1">
    <property type="nucleotide sequence ID" value="NZ_LVYV01000023.1"/>
</dbReference>
<dbReference type="GO" id="GO:0020037">
    <property type="term" value="F:heme binding"/>
    <property type="evidence" value="ECO:0007669"/>
    <property type="project" value="TreeGrafter"/>
</dbReference>
<feature type="binding site" description="axial binding residue" evidence="9">
    <location>
        <position position="26"/>
    </location>
    <ligand>
        <name>heme b</name>
        <dbReference type="ChEBI" id="CHEBI:60344"/>
    </ligand>
    <ligandPart>
        <name>Fe</name>
        <dbReference type="ChEBI" id="CHEBI:18248"/>
    </ligandPart>
</feature>
<evidence type="ECO:0000256" key="7">
    <source>
        <dbReference type="ARBA" id="ARBA00048328"/>
    </source>
</evidence>
<keyword evidence="4 9" id="KW-0479">Metal-binding</keyword>
<dbReference type="PRINTS" id="PR00088">
    <property type="entry name" value="HAEMOXYGNASE"/>
</dbReference>
<keyword evidence="3 8" id="KW-0349">Heme</keyword>
<protein>
    <recommendedName>
        <fullName evidence="2">heme oxygenase (biliverdin-producing)</fullName>
        <ecNumber evidence="2">1.14.14.18</ecNumber>
    </recommendedName>
</protein>
<evidence type="ECO:0000256" key="5">
    <source>
        <dbReference type="ARBA" id="ARBA00023002"/>
    </source>
</evidence>
<dbReference type="EMBL" id="LVYV01000023">
    <property type="protein sequence ID" value="KZD22086.1"/>
    <property type="molecule type" value="Genomic_DNA"/>
</dbReference>
<dbReference type="PANTHER" id="PTHR10720:SF0">
    <property type="entry name" value="HEME OXYGENASE"/>
    <property type="match status" value="1"/>
</dbReference>
<evidence type="ECO:0000313" key="11">
    <source>
        <dbReference type="Proteomes" id="UP000076574"/>
    </source>
</evidence>
<dbReference type="InterPro" id="IPR016053">
    <property type="entry name" value="Haem_Oase-like"/>
</dbReference>
<reference evidence="10 11" key="1">
    <citation type="submission" date="2016-03" db="EMBL/GenBank/DDBJ databases">
        <title>Microsymbionts genomes from the relict species Vavilovia formosa (Stev.) Fed.</title>
        <authorList>
            <person name="Kopat V."/>
            <person name="Chirak E."/>
            <person name="Kimeklis A."/>
            <person name="Andronov E."/>
        </authorList>
    </citation>
    <scope>NUCLEOTIDE SEQUENCE [LARGE SCALE GENOMIC DNA]</scope>
    <source>
        <strain evidence="10 11">Vaf07</strain>
    </source>
</reference>
<comment type="caution">
    <text evidence="10">The sequence shown here is derived from an EMBL/GenBank/DDBJ whole genome shotgun (WGS) entry which is preliminary data.</text>
</comment>
<feature type="binding site" evidence="8">
    <location>
        <position position="180"/>
    </location>
    <ligand>
        <name>heme b</name>
        <dbReference type="ChEBI" id="CHEBI:60344"/>
    </ligand>
</feature>
<evidence type="ECO:0000256" key="1">
    <source>
        <dbReference type="ARBA" id="ARBA00006134"/>
    </source>
</evidence>
<dbReference type="EC" id="1.14.14.18" evidence="2"/>
<proteinExistence type="inferred from homology"/>
<organism evidence="10 11">
    <name type="scientific">Tardiphaga robiniae</name>
    <dbReference type="NCBI Taxonomy" id="943830"/>
    <lineage>
        <taxon>Bacteria</taxon>
        <taxon>Pseudomonadati</taxon>
        <taxon>Pseudomonadota</taxon>
        <taxon>Alphaproteobacteria</taxon>
        <taxon>Hyphomicrobiales</taxon>
        <taxon>Nitrobacteraceae</taxon>
        <taxon>Tardiphaga</taxon>
    </lineage>
</organism>
<dbReference type="PROSITE" id="PS00593">
    <property type="entry name" value="HEME_OXYGENASE"/>
    <property type="match status" value="1"/>
</dbReference>
<dbReference type="InterPro" id="IPR002051">
    <property type="entry name" value="Haem_Oase"/>
</dbReference>
<evidence type="ECO:0000313" key="10">
    <source>
        <dbReference type="EMBL" id="KZD22086.1"/>
    </source>
</evidence>
<dbReference type="GO" id="GO:0042167">
    <property type="term" value="P:heme catabolic process"/>
    <property type="evidence" value="ECO:0007669"/>
    <property type="project" value="TreeGrafter"/>
</dbReference>
<dbReference type="GO" id="GO:0004392">
    <property type="term" value="F:heme oxygenase (decyclizing) activity"/>
    <property type="evidence" value="ECO:0007669"/>
    <property type="project" value="UniProtKB-EC"/>
</dbReference>
<keyword evidence="6 9" id="KW-0408">Iron</keyword>
<dbReference type="PANTHER" id="PTHR10720">
    <property type="entry name" value="HEME OXYGENASE"/>
    <property type="match status" value="1"/>
</dbReference>
<sequence length="225" mass="23977">MPAASADSTAPVSVVTALYLGTKVLHTEAERSGIIKDMLRGDVSRKGYVLLQRNLLAAYQALEAGLESHRDTPVLAALARYRLDRASAMQADLNVLCDGDFSAVPMLPAGEAYAKRIADAAKGDGELLIAHAYTRYLGDLSGGQILKRLLAKKPGLAPEELSFYDFPAYADLAVLKSDYRNALDEAGKLAKNPQAIIDEGSVAFQLNTDLSWAVQGAIEQAPSAA</sequence>
<dbReference type="GO" id="GO:0046872">
    <property type="term" value="F:metal ion binding"/>
    <property type="evidence" value="ECO:0007669"/>
    <property type="project" value="UniProtKB-KW"/>
</dbReference>